<proteinExistence type="predicted"/>
<dbReference type="Gene3D" id="3.30.420.10">
    <property type="entry name" value="Ribonuclease H-like superfamily/Ribonuclease H"/>
    <property type="match status" value="1"/>
</dbReference>
<dbReference type="InterPro" id="IPR036397">
    <property type="entry name" value="RNaseH_sf"/>
</dbReference>
<protein>
    <submittedName>
        <fullName evidence="2">Helix-turn-helix domain-containing protein</fullName>
    </submittedName>
</protein>
<dbReference type="PANTHER" id="PTHR35004">
    <property type="entry name" value="TRANSPOSASE RV3428C-RELATED"/>
    <property type="match status" value="1"/>
</dbReference>
<dbReference type="OrthoDB" id="9781005at2"/>
<dbReference type="PANTHER" id="PTHR35004:SF7">
    <property type="entry name" value="INTEGRASE PROTEIN"/>
    <property type="match status" value="1"/>
</dbReference>
<dbReference type="SUPFAM" id="SSF46689">
    <property type="entry name" value="Homeodomain-like"/>
    <property type="match status" value="1"/>
</dbReference>
<dbReference type="SUPFAM" id="SSF53098">
    <property type="entry name" value="Ribonuclease H-like"/>
    <property type="match status" value="1"/>
</dbReference>
<dbReference type="GO" id="GO:0003676">
    <property type="term" value="F:nucleic acid binding"/>
    <property type="evidence" value="ECO:0007669"/>
    <property type="project" value="InterPro"/>
</dbReference>
<evidence type="ECO:0000259" key="1">
    <source>
        <dbReference type="PROSITE" id="PS50994"/>
    </source>
</evidence>
<dbReference type="STRING" id="209880.SAMN02910343_00894"/>
<name>A0A1G5VWS4_9FIRM</name>
<evidence type="ECO:0000313" key="3">
    <source>
        <dbReference type="Proteomes" id="UP000199689"/>
    </source>
</evidence>
<dbReference type="RefSeq" id="WP_091364285.1">
    <property type="nucleotide sequence ID" value="NZ_FMXA01000009.1"/>
</dbReference>
<dbReference type="Pfam" id="PF13518">
    <property type="entry name" value="HTH_28"/>
    <property type="match status" value="1"/>
</dbReference>
<dbReference type="Pfam" id="PF00665">
    <property type="entry name" value="rve"/>
    <property type="match status" value="1"/>
</dbReference>
<dbReference type="InterPro" id="IPR001584">
    <property type="entry name" value="Integrase_cat-core"/>
</dbReference>
<organism evidence="2 3">
    <name type="scientific">Allisonella histaminiformans</name>
    <dbReference type="NCBI Taxonomy" id="209880"/>
    <lineage>
        <taxon>Bacteria</taxon>
        <taxon>Bacillati</taxon>
        <taxon>Bacillota</taxon>
        <taxon>Negativicutes</taxon>
        <taxon>Veillonellales</taxon>
        <taxon>Veillonellaceae</taxon>
        <taxon>Allisonella</taxon>
    </lineage>
</organism>
<feature type="domain" description="Integrase catalytic" evidence="1">
    <location>
        <begin position="130"/>
        <end position="213"/>
    </location>
</feature>
<dbReference type="InterPro" id="IPR009057">
    <property type="entry name" value="Homeodomain-like_sf"/>
</dbReference>
<keyword evidence="3" id="KW-1185">Reference proteome</keyword>
<dbReference type="Proteomes" id="UP000199689">
    <property type="component" value="Unassembled WGS sequence"/>
</dbReference>
<dbReference type="EMBL" id="FMXA01000009">
    <property type="protein sequence ID" value="SDA49445.1"/>
    <property type="molecule type" value="Genomic_DNA"/>
</dbReference>
<evidence type="ECO:0000313" key="2">
    <source>
        <dbReference type="EMBL" id="SDA49445.1"/>
    </source>
</evidence>
<dbReference type="PROSITE" id="PS50994">
    <property type="entry name" value="INTEGRASE"/>
    <property type="match status" value="1"/>
</dbReference>
<dbReference type="GeneID" id="87755921"/>
<sequence>MNSITQVMKFRRSMVEYALKHGVTKTAIKYNTYRQYVYRWLQRYDGSLESLRNKSRRPKHHPKAHTVAELKLIQNMRRRNPEAGLVVFWVKLRQRGYSRSITGLYRTLKRIGMTPVKPPNPKYVPKPYEQMLYPGQRIQIDVKFVPSACLTGEAKGKRFYQYTAIDEFSRWRYVEAFEEHSTYSSMIFLVHLVQAFPMPIECVQTDNGPEFTK</sequence>
<feature type="non-terminal residue" evidence="2">
    <location>
        <position position="213"/>
    </location>
</feature>
<dbReference type="GO" id="GO:0015074">
    <property type="term" value="P:DNA integration"/>
    <property type="evidence" value="ECO:0007669"/>
    <property type="project" value="InterPro"/>
</dbReference>
<dbReference type="AlphaFoldDB" id="A0A1G5VWS4"/>
<dbReference type="InterPro" id="IPR012337">
    <property type="entry name" value="RNaseH-like_sf"/>
</dbReference>
<gene>
    <name evidence="2" type="ORF">SAMN02910343_00894</name>
</gene>
<reference evidence="2 3" key="1">
    <citation type="submission" date="2016-10" db="EMBL/GenBank/DDBJ databases">
        <authorList>
            <person name="de Groot N.N."/>
        </authorList>
    </citation>
    <scope>NUCLEOTIDE SEQUENCE [LARGE SCALE GENOMIC DNA]</scope>
    <source>
        <strain evidence="2 3">DSM 15230</strain>
    </source>
</reference>
<dbReference type="InterPro" id="IPR055247">
    <property type="entry name" value="InsJ-like_HTH"/>
</dbReference>
<accession>A0A1G5VWS4</accession>